<dbReference type="Proteomes" id="UP000515237">
    <property type="component" value="Chromosome"/>
</dbReference>
<organism evidence="1 2">
    <name type="scientific">Adhaeribacter swui</name>
    <dbReference type="NCBI Taxonomy" id="2086471"/>
    <lineage>
        <taxon>Bacteria</taxon>
        <taxon>Pseudomonadati</taxon>
        <taxon>Bacteroidota</taxon>
        <taxon>Cytophagia</taxon>
        <taxon>Cytophagales</taxon>
        <taxon>Hymenobacteraceae</taxon>
        <taxon>Adhaeribacter</taxon>
    </lineage>
</organism>
<keyword evidence="2" id="KW-1185">Reference proteome</keyword>
<gene>
    <name evidence="1" type="ORF">HUW51_23810</name>
</gene>
<sequence length="158" mass="16853">MKPTSLTLLISGLFLSILGNGCVRQKTAASGNTGSAPVTAVAVNSPPEEHAQLSGTWEYTMTNDQQEPVSGLLTIQRGGAAGYTGSITLNGFRSENEMAIKKAQLNGANFIYEGEVITPEGNIPFTLIGTIHGRNMTGQNTVVYRSQPVLWQVKATRK</sequence>
<proteinExistence type="predicted"/>
<evidence type="ECO:0000313" key="1">
    <source>
        <dbReference type="EMBL" id="QNF35584.1"/>
    </source>
</evidence>
<dbReference type="KEGG" id="aswu:HUW51_23810"/>
<accession>A0A7G7GEK0</accession>
<name>A0A7G7GEK0_9BACT</name>
<dbReference type="AlphaFoldDB" id="A0A7G7GEK0"/>
<dbReference type="EMBL" id="CP055156">
    <property type="protein sequence ID" value="QNF35584.1"/>
    <property type="molecule type" value="Genomic_DNA"/>
</dbReference>
<evidence type="ECO:0000313" key="2">
    <source>
        <dbReference type="Proteomes" id="UP000515237"/>
    </source>
</evidence>
<dbReference type="RefSeq" id="WP_185272073.1">
    <property type="nucleotide sequence ID" value="NZ_CP055156.1"/>
</dbReference>
<protein>
    <submittedName>
        <fullName evidence="1">Uncharacterized protein</fullName>
    </submittedName>
</protein>
<reference evidence="1 2" key="1">
    <citation type="journal article" date="2018" name="Int. J. Syst. Evol. Microbiol.">
        <title>Adhaeribacter swui sp. nov., isolated from wet mud.</title>
        <authorList>
            <person name="Kim D.U."/>
            <person name="Kim K.W."/>
            <person name="Kang M.S."/>
            <person name="Kim J.Y."/>
            <person name="Jang J.H."/>
            <person name="Kim M.K."/>
        </authorList>
    </citation>
    <scope>NUCLEOTIDE SEQUENCE [LARGE SCALE GENOMIC DNA]</scope>
    <source>
        <strain evidence="1 2">KCTC 52873</strain>
    </source>
</reference>